<protein>
    <submittedName>
        <fullName evidence="1">Uncharacterized protein</fullName>
    </submittedName>
</protein>
<gene>
    <name evidence="1" type="ORF">UFOVP1339_32</name>
</gene>
<proteinExistence type="predicted"/>
<reference evidence="1" key="1">
    <citation type="submission" date="2020-05" db="EMBL/GenBank/DDBJ databases">
        <authorList>
            <person name="Chiriac C."/>
            <person name="Salcher M."/>
            <person name="Ghai R."/>
            <person name="Kavagutti S V."/>
        </authorList>
    </citation>
    <scope>NUCLEOTIDE SEQUENCE</scope>
</reference>
<name>A0A6J5S413_9CAUD</name>
<sequence length="111" mass="12601">MSEHPYLQADMFQGTTRPILHLHRRDDRATSVEAATAVHGRVNVLQQKVLAYAKACGSKGFTDRDIERHFLTQGSTYRTRRTELTAQGLIVDTGETKTHGTNRKHTIWRIA</sequence>
<accession>A0A6J5S413</accession>
<evidence type="ECO:0000313" key="1">
    <source>
        <dbReference type="EMBL" id="CAB4200202.1"/>
    </source>
</evidence>
<organism evidence="1">
    <name type="scientific">uncultured Caudovirales phage</name>
    <dbReference type="NCBI Taxonomy" id="2100421"/>
    <lineage>
        <taxon>Viruses</taxon>
        <taxon>Duplodnaviria</taxon>
        <taxon>Heunggongvirae</taxon>
        <taxon>Uroviricota</taxon>
        <taxon>Caudoviricetes</taxon>
        <taxon>Peduoviridae</taxon>
        <taxon>Maltschvirus</taxon>
        <taxon>Maltschvirus maltsch</taxon>
    </lineage>
</organism>
<dbReference type="EMBL" id="LR797300">
    <property type="protein sequence ID" value="CAB4200202.1"/>
    <property type="molecule type" value="Genomic_DNA"/>
</dbReference>